<evidence type="ECO:0000313" key="1">
    <source>
        <dbReference type="EMBL" id="JAD27861.1"/>
    </source>
</evidence>
<accession>A0A0A8YP71</accession>
<protein>
    <submittedName>
        <fullName evidence="1">Uncharacterized protein</fullName>
    </submittedName>
</protein>
<organism evidence="1">
    <name type="scientific">Arundo donax</name>
    <name type="common">Giant reed</name>
    <name type="synonym">Donax arundinaceus</name>
    <dbReference type="NCBI Taxonomy" id="35708"/>
    <lineage>
        <taxon>Eukaryota</taxon>
        <taxon>Viridiplantae</taxon>
        <taxon>Streptophyta</taxon>
        <taxon>Embryophyta</taxon>
        <taxon>Tracheophyta</taxon>
        <taxon>Spermatophyta</taxon>
        <taxon>Magnoliopsida</taxon>
        <taxon>Liliopsida</taxon>
        <taxon>Poales</taxon>
        <taxon>Poaceae</taxon>
        <taxon>PACMAD clade</taxon>
        <taxon>Arundinoideae</taxon>
        <taxon>Arundineae</taxon>
        <taxon>Arundo</taxon>
    </lineage>
</organism>
<reference evidence="1" key="2">
    <citation type="journal article" date="2015" name="Data Brief">
        <title>Shoot transcriptome of the giant reed, Arundo donax.</title>
        <authorList>
            <person name="Barrero R.A."/>
            <person name="Guerrero F.D."/>
            <person name="Moolhuijzen P."/>
            <person name="Goolsby J.A."/>
            <person name="Tidwell J."/>
            <person name="Bellgard S.E."/>
            <person name="Bellgard M.I."/>
        </authorList>
    </citation>
    <scope>NUCLEOTIDE SEQUENCE</scope>
    <source>
        <tissue evidence="1">Shoot tissue taken approximately 20 cm above the soil surface</tissue>
    </source>
</reference>
<proteinExistence type="predicted"/>
<dbReference type="AlphaFoldDB" id="A0A0A8YP71"/>
<name>A0A0A8YP71_ARUDO</name>
<reference evidence="1" key="1">
    <citation type="submission" date="2014-09" db="EMBL/GenBank/DDBJ databases">
        <authorList>
            <person name="Magalhaes I.L.F."/>
            <person name="Oliveira U."/>
            <person name="Santos F.R."/>
            <person name="Vidigal T.H.D.A."/>
            <person name="Brescovit A.D."/>
            <person name="Santos A.J."/>
        </authorList>
    </citation>
    <scope>NUCLEOTIDE SEQUENCE</scope>
    <source>
        <tissue evidence="1">Shoot tissue taken approximately 20 cm above the soil surface</tissue>
    </source>
</reference>
<sequence length="34" mass="3976">MSTYLLRSNIKYLNIAFKFVKTWSSDLAYALLGF</sequence>
<dbReference type="EMBL" id="GBRH01270034">
    <property type="protein sequence ID" value="JAD27861.1"/>
    <property type="molecule type" value="Transcribed_RNA"/>
</dbReference>